<dbReference type="InterPro" id="IPR011251">
    <property type="entry name" value="Luciferase-like_dom"/>
</dbReference>
<evidence type="ECO:0000256" key="6">
    <source>
        <dbReference type="PIRSR" id="PIRSR000337-1"/>
    </source>
</evidence>
<organism evidence="8 9">
    <name type="scientific">Microbacterium testaceum</name>
    <name type="common">Aureobacterium testaceum</name>
    <name type="synonym">Brevibacterium testaceum</name>
    <dbReference type="NCBI Taxonomy" id="2033"/>
    <lineage>
        <taxon>Bacteria</taxon>
        <taxon>Bacillati</taxon>
        <taxon>Actinomycetota</taxon>
        <taxon>Actinomycetes</taxon>
        <taxon>Micrococcales</taxon>
        <taxon>Microbacteriaceae</taxon>
        <taxon>Microbacterium</taxon>
    </lineage>
</organism>
<proteinExistence type="inferred from homology"/>
<dbReference type="InterPro" id="IPR016215">
    <property type="entry name" value="NTA_MOA"/>
</dbReference>
<sequence>MSDPRPLLFGLYEQACVGNGSSAASMWTHPADDRLSATSLRYWTDQARRVEAAGMDLFFFGDVLGMYDTYRGSAATAIATGVELPALDPMLHIPALAAVTENLAFGTTVSTTYEHPFAHARRFSTLDHLTDGRIGWNVVTSYLPGAAANFGLDVLAHDQRYDRADEFLEVAYALWERSWEDDAFVGDKASGLFADPAKVHRIDHEGEHFRVAGPHLSTPSPQRTPVIIQAGWSPRGREFAARHAELIFVGDSDPVAVREGLAGIRRRAEELGRDAAQIRAVVGMNLVVAPTDIAVQEKIDSLQQHYSPEAQLAAYAGWGGIDFSQYADDEPLVKRATNATQTKETRPDAPTLTAGDVRRQFAKVTAFADDRFLGTPDRVADAIGSFVEESGVDGFLLHPFLSPASVEDFAELLVPALTERGLYGRFPKDGTFRSRLRTDRRDRLGDDHPARALPR</sequence>
<dbReference type="RefSeq" id="WP_058624224.1">
    <property type="nucleotide sequence ID" value="NZ_LDRT01000077.1"/>
</dbReference>
<keyword evidence="2 6" id="KW-0288">FMN</keyword>
<dbReference type="OrthoDB" id="3265338at2"/>
<evidence type="ECO:0000259" key="7">
    <source>
        <dbReference type="Pfam" id="PF00296"/>
    </source>
</evidence>
<gene>
    <name evidence="8" type="ORF">NS220_11715</name>
</gene>
<dbReference type="PIRSF" id="PIRSF000337">
    <property type="entry name" value="NTA_MOA"/>
    <property type="match status" value="1"/>
</dbReference>
<feature type="binding site" evidence="6">
    <location>
        <position position="108"/>
    </location>
    <ligand>
        <name>FMN</name>
        <dbReference type="ChEBI" id="CHEBI:58210"/>
    </ligand>
</feature>
<dbReference type="NCBIfam" id="TIGR03860">
    <property type="entry name" value="FMN_nitrolo"/>
    <property type="match status" value="1"/>
</dbReference>
<dbReference type="AlphaFoldDB" id="A0A147EVP4"/>
<dbReference type="InterPro" id="IPR051260">
    <property type="entry name" value="Diverse_substr_monoxygenases"/>
</dbReference>
<reference evidence="8 9" key="1">
    <citation type="journal article" date="2016" name="Front. Microbiol.">
        <title>Genomic Resource of Rice Seed Associated Bacteria.</title>
        <authorList>
            <person name="Midha S."/>
            <person name="Bansal K."/>
            <person name="Sharma S."/>
            <person name="Kumar N."/>
            <person name="Patil P.P."/>
            <person name="Chaudhry V."/>
            <person name="Patil P.B."/>
        </authorList>
    </citation>
    <scope>NUCLEOTIDE SEQUENCE [LARGE SCALE GENOMIC DNA]</scope>
    <source>
        <strain evidence="8 9">NS220</strain>
    </source>
</reference>
<dbReference type="EMBL" id="LDRT01000077">
    <property type="protein sequence ID" value="KTR93659.1"/>
    <property type="molecule type" value="Genomic_DNA"/>
</dbReference>
<feature type="domain" description="Luciferase-like" evidence="7">
    <location>
        <begin position="29"/>
        <end position="393"/>
    </location>
</feature>
<feature type="binding site" evidence="6">
    <location>
        <position position="161"/>
    </location>
    <ligand>
        <name>FMN</name>
        <dbReference type="ChEBI" id="CHEBI:58210"/>
    </ligand>
</feature>
<feature type="binding site" evidence="6">
    <location>
        <position position="62"/>
    </location>
    <ligand>
        <name>FMN</name>
        <dbReference type="ChEBI" id="CHEBI:58210"/>
    </ligand>
</feature>
<evidence type="ECO:0000313" key="8">
    <source>
        <dbReference type="EMBL" id="KTR93659.1"/>
    </source>
</evidence>
<comment type="similarity">
    <text evidence="5">Belongs to the NtaA/SnaA/DszA monooxygenase family.</text>
</comment>
<dbReference type="SUPFAM" id="SSF51679">
    <property type="entry name" value="Bacterial luciferase-like"/>
    <property type="match status" value="1"/>
</dbReference>
<dbReference type="PATRIC" id="fig|2033.6.peg.3585"/>
<accession>A0A147EVP4</accession>
<dbReference type="Gene3D" id="3.20.20.30">
    <property type="entry name" value="Luciferase-like domain"/>
    <property type="match status" value="1"/>
</dbReference>
<keyword evidence="1 6" id="KW-0285">Flavoprotein</keyword>
<dbReference type="Pfam" id="PF00296">
    <property type="entry name" value="Bac_luciferase"/>
    <property type="match status" value="1"/>
</dbReference>
<evidence type="ECO:0000256" key="2">
    <source>
        <dbReference type="ARBA" id="ARBA00022643"/>
    </source>
</evidence>
<keyword evidence="4" id="KW-0503">Monooxygenase</keyword>
<dbReference type="InterPro" id="IPR036661">
    <property type="entry name" value="Luciferase-like_sf"/>
</dbReference>
<evidence type="ECO:0000256" key="5">
    <source>
        <dbReference type="ARBA" id="ARBA00033748"/>
    </source>
</evidence>
<dbReference type="GO" id="GO:0016705">
    <property type="term" value="F:oxidoreductase activity, acting on paired donors, with incorporation or reduction of molecular oxygen"/>
    <property type="evidence" value="ECO:0007669"/>
    <property type="project" value="InterPro"/>
</dbReference>
<evidence type="ECO:0000256" key="3">
    <source>
        <dbReference type="ARBA" id="ARBA00023002"/>
    </source>
</evidence>
<evidence type="ECO:0000313" key="9">
    <source>
        <dbReference type="Proteomes" id="UP000075025"/>
    </source>
</evidence>
<evidence type="ECO:0000256" key="1">
    <source>
        <dbReference type="ARBA" id="ARBA00022630"/>
    </source>
</evidence>
<feature type="binding site" evidence="6">
    <location>
        <position position="233"/>
    </location>
    <ligand>
        <name>FMN</name>
        <dbReference type="ChEBI" id="CHEBI:58210"/>
    </ligand>
</feature>
<feature type="binding site" evidence="6">
    <location>
        <position position="157"/>
    </location>
    <ligand>
        <name>FMN</name>
        <dbReference type="ChEBI" id="CHEBI:58210"/>
    </ligand>
</feature>
<name>A0A147EVP4_MICTE</name>
<dbReference type="Proteomes" id="UP000075025">
    <property type="component" value="Unassembled WGS sequence"/>
</dbReference>
<keyword evidence="3" id="KW-0560">Oxidoreductase</keyword>
<dbReference type="PANTHER" id="PTHR30011">
    <property type="entry name" value="ALKANESULFONATE MONOOXYGENASE-RELATED"/>
    <property type="match status" value="1"/>
</dbReference>
<protein>
    <submittedName>
        <fullName evidence="8">Oxidoreductase</fullName>
    </submittedName>
</protein>
<dbReference type="PANTHER" id="PTHR30011:SF16">
    <property type="entry name" value="C2H2 FINGER DOMAIN TRANSCRIPTION FACTOR (EUROFUNG)-RELATED"/>
    <property type="match status" value="1"/>
</dbReference>
<comment type="caution">
    <text evidence="8">The sequence shown here is derived from an EMBL/GenBank/DDBJ whole genome shotgun (WGS) entry which is preliminary data.</text>
</comment>
<dbReference type="GO" id="GO:0004497">
    <property type="term" value="F:monooxygenase activity"/>
    <property type="evidence" value="ECO:0007669"/>
    <property type="project" value="UniProtKB-KW"/>
</dbReference>
<evidence type="ECO:0000256" key="4">
    <source>
        <dbReference type="ARBA" id="ARBA00023033"/>
    </source>
</evidence>